<dbReference type="InterPro" id="IPR002933">
    <property type="entry name" value="Peptidase_M20"/>
</dbReference>
<accession>A0A848BTV7</accession>
<keyword evidence="3 13" id="KW-0031">Aminopeptidase</keyword>
<evidence type="ECO:0000256" key="5">
    <source>
        <dbReference type="ARBA" id="ARBA00022723"/>
    </source>
</evidence>
<dbReference type="SUPFAM" id="SSF55031">
    <property type="entry name" value="Bacterial exopeptidase dimerisation domain"/>
    <property type="match status" value="1"/>
</dbReference>
<dbReference type="PANTHER" id="PTHR42994:SF1">
    <property type="entry name" value="PEPTIDASE T"/>
    <property type="match status" value="1"/>
</dbReference>
<dbReference type="SUPFAM" id="SSF53187">
    <property type="entry name" value="Zn-dependent exopeptidases"/>
    <property type="match status" value="1"/>
</dbReference>
<proteinExistence type="inferred from homology"/>
<evidence type="ECO:0000256" key="7">
    <source>
        <dbReference type="ARBA" id="ARBA00022833"/>
    </source>
</evidence>
<dbReference type="InterPro" id="IPR010161">
    <property type="entry name" value="Peptidase_M20B"/>
</dbReference>
<evidence type="ECO:0000256" key="9">
    <source>
        <dbReference type="NCBIfam" id="TIGR01882"/>
    </source>
</evidence>
<keyword evidence="8" id="KW-0482">Metalloprotease</keyword>
<dbReference type="PROSITE" id="PS00758">
    <property type="entry name" value="ARGE_DAPE_CPG2_1"/>
    <property type="match status" value="1"/>
</dbReference>
<evidence type="ECO:0000313" key="13">
    <source>
        <dbReference type="EMBL" id="NME29152.1"/>
    </source>
</evidence>
<dbReference type="Pfam" id="PF07687">
    <property type="entry name" value="M20_dimer"/>
    <property type="match status" value="1"/>
</dbReference>
<dbReference type="GO" id="GO:0008270">
    <property type="term" value="F:zinc ion binding"/>
    <property type="evidence" value="ECO:0007669"/>
    <property type="project" value="InterPro"/>
</dbReference>
<comment type="catalytic activity">
    <reaction evidence="1">
        <text>Release of the N-terminal residue from a tripeptide.</text>
        <dbReference type="EC" id="3.4.11.4"/>
    </reaction>
</comment>
<keyword evidence="6 13" id="KW-0378">Hydrolase</keyword>
<dbReference type="PROSITE" id="PS00759">
    <property type="entry name" value="ARGE_DAPE_CPG2_2"/>
    <property type="match status" value="1"/>
</dbReference>
<dbReference type="EC" id="3.4.11.4" evidence="9"/>
<evidence type="ECO:0000259" key="12">
    <source>
        <dbReference type="Pfam" id="PF07687"/>
    </source>
</evidence>
<comment type="similarity">
    <text evidence="2">Belongs to the peptidase M20B family.</text>
</comment>
<dbReference type="GO" id="GO:0006508">
    <property type="term" value="P:proteolysis"/>
    <property type="evidence" value="ECO:0007669"/>
    <property type="project" value="UniProtKB-UniRule"/>
</dbReference>
<feature type="domain" description="Peptidase M20 dimerisation" evidence="12">
    <location>
        <begin position="217"/>
        <end position="313"/>
    </location>
</feature>
<evidence type="ECO:0000256" key="8">
    <source>
        <dbReference type="ARBA" id="ARBA00023049"/>
    </source>
</evidence>
<dbReference type="GO" id="GO:0006518">
    <property type="term" value="P:peptide metabolic process"/>
    <property type="evidence" value="ECO:0007669"/>
    <property type="project" value="InterPro"/>
</dbReference>
<evidence type="ECO:0000256" key="4">
    <source>
        <dbReference type="ARBA" id="ARBA00022670"/>
    </source>
</evidence>
<feature type="binding site" evidence="11">
    <location>
        <position position="185"/>
    </location>
    <ligand>
        <name>Zn(2+)</name>
        <dbReference type="ChEBI" id="CHEBI:29105"/>
        <label>2</label>
    </ligand>
</feature>
<evidence type="ECO:0000256" key="1">
    <source>
        <dbReference type="ARBA" id="ARBA00000870"/>
    </source>
</evidence>
<dbReference type="NCBIfam" id="NF009920">
    <property type="entry name" value="PRK13381.1"/>
    <property type="match status" value="1"/>
</dbReference>
<dbReference type="AlphaFoldDB" id="A0A848BTV7"/>
<evidence type="ECO:0000256" key="10">
    <source>
        <dbReference type="PIRSR" id="PIRSR037215-1"/>
    </source>
</evidence>
<dbReference type="NCBIfam" id="NF003976">
    <property type="entry name" value="PRK05469.1"/>
    <property type="match status" value="1"/>
</dbReference>
<evidence type="ECO:0000256" key="6">
    <source>
        <dbReference type="ARBA" id="ARBA00022801"/>
    </source>
</evidence>
<gene>
    <name evidence="13" type="primary">pepT</name>
    <name evidence="13" type="ORF">HF872_11080</name>
</gene>
<keyword evidence="5 11" id="KW-0479">Metal-binding</keyword>
<feature type="active site" description="Proton acceptor" evidence="10">
    <location>
        <position position="184"/>
    </location>
</feature>
<dbReference type="NCBIfam" id="TIGR01882">
    <property type="entry name" value="peptidase-T"/>
    <property type="match status" value="1"/>
</dbReference>
<feature type="binding site" evidence="11">
    <location>
        <position position="391"/>
    </location>
    <ligand>
        <name>Zn(2+)</name>
        <dbReference type="ChEBI" id="CHEBI:29105"/>
        <label>2</label>
    </ligand>
</feature>
<dbReference type="InterPro" id="IPR001261">
    <property type="entry name" value="ArgE/DapE_CS"/>
</dbReference>
<reference evidence="13 14" key="1">
    <citation type="submission" date="2020-04" db="EMBL/GenBank/DDBJ databases">
        <authorList>
            <person name="Hitch T.C.A."/>
            <person name="Wylensek D."/>
            <person name="Clavel T."/>
        </authorList>
    </citation>
    <scope>NUCLEOTIDE SEQUENCE [LARGE SCALE GENOMIC DNA]</scope>
    <source>
        <strain evidence="13 14">Oil-RF-744-FAT-WT-6-1</strain>
    </source>
</reference>
<dbReference type="Gene3D" id="3.30.70.360">
    <property type="match status" value="1"/>
</dbReference>
<dbReference type="InterPro" id="IPR036264">
    <property type="entry name" value="Bact_exopeptidase_dim_dom"/>
</dbReference>
<dbReference type="Proteomes" id="UP000591071">
    <property type="component" value="Unassembled WGS sequence"/>
</dbReference>
<dbReference type="PANTHER" id="PTHR42994">
    <property type="entry name" value="PEPTIDASE T"/>
    <property type="match status" value="1"/>
</dbReference>
<feature type="binding site" evidence="11">
    <location>
        <position position="87"/>
    </location>
    <ligand>
        <name>Zn(2+)</name>
        <dbReference type="ChEBI" id="CHEBI:29105"/>
        <label>1</label>
    </ligand>
</feature>
<sequence length="419" mass="46501">MNPLQEEMMHRFCRYVRIPSQSKPNGGTQVPSTESQWDMARTLMKECEDMGLIDLSLSDKCVLTGRLPAHTEPGCDRKIPAVGFCAHLDTVDVDLSPVVHPQLVEHYDGSDIVLNADKNIVMTVSDHPELRDYVGQDLITTDGTSVLGADNKAAITNVMTALHTLTTHPGLYHGDIYVAFVPDEECGLFGSKNMDFSKFPVDFAYTIDSCALGEIVYETFNAGSATVTIHGVSAHPMSAKGNLVNPTLLACDFINMFDRSETPECTEGKEGYIWCQAVESNQSKAVVSLNIRDHSKEKYEEKKRRIAANVEKLKQMEPRAAITCEMEDTYGNIADAITDDNHKAIDYIFDAFKELQIQPKPIAMRGGTDGSFISTKGILTPNYFTGGLNFHSRYEFLPLPSLEKSYEVTMKLIDLIYKG</sequence>
<feature type="active site" evidence="10">
    <location>
        <position position="89"/>
    </location>
</feature>
<keyword evidence="4" id="KW-0645">Protease</keyword>
<keyword evidence="7 11" id="KW-0862">Zinc</keyword>
<evidence type="ECO:0000256" key="11">
    <source>
        <dbReference type="PIRSR" id="PIRSR037215-2"/>
    </source>
</evidence>
<comment type="caution">
    <text evidence="13">The sequence shown here is derived from an EMBL/GenBank/DDBJ whole genome shotgun (WGS) entry which is preliminary data.</text>
</comment>
<protein>
    <recommendedName>
        <fullName evidence="9">Peptidase T</fullName>
        <ecNumber evidence="9">3.4.11.4</ecNumber>
    </recommendedName>
</protein>
<name>A0A848BTV7_9FIRM</name>
<dbReference type="RefSeq" id="WP_059075493.1">
    <property type="nucleotide sequence ID" value="NZ_JABAFG010000022.1"/>
</dbReference>
<organism evidence="13 14">
    <name type="scientific">Megasphaera hexanoica</name>
    <dbReference type="NCBI Taxonomy" id="1675036"/>
    <lineage>
        <taxon>Bacteria</taxon>
        <taxon>Bacillati</taxon>
        <taxon>Bacillota</taxon>
        <taxon>Negativicutes</taxon>
        <taxon>Veillonellales</taxon>
        <taxon>Veillonellaceae</taxon>
        <taxon>Megasphaera</taxon>
    </lineage>
</organism>
<evidence type="ECO:0000256" key="3">
    <source>
        <dbReference type="ARBA" id="ARBA00022438"/>
    </source>
</evidence>
<dbReference type="Gene3D" id="3.40.630.10">
    <property type="entry name" value="Zn peptidases"/>
    <property type="match status" value="1"/>
</dbReference>
<feature type="binding site" evidence="11">
    <location>
        <position position="150"/>
    </location>
    <ligand>
        <name>Zn(2+)</name>
        <dbReference type="ChEBI" id="CHEBI:29105"/>
        <label>1</label>
    </ligand>
</feature>
<comment type="cofactor">
    <cofactor evidence="11">
        <name>Zn(2+)</name>
        <dbReference type="ChEBI" id="CHEBI:29105"/>
    </cofactor>
    <text evidence="11">Binds 2 Zn(2+) ions per subunit.</text>
</comment>
<dbReference type="InterPro" id="IPR011650">
    <property type="entry name" value="Peptidase_M20_dimer"/>
</dbReference>
<evidence type="ECO:0000256" key="2">
    <source>
        <dbReference type="ARBA" id="ARBA00009692"/>
    </source>
</evidence>
<dbReference type="GO" id="GO:0008237">
    <property type="term" value="F:metallopeptidase activity"/>
    <property type="evidence" value="ECO:0007669"/>
    <property type="project" value="UniProtKB-KW"/>
</dbReference>
<feature type="binding site" evidence="11">
    <location>
        <position position="208"/>
    </location>
    <ligand>
        <name>Zn(2+)</name>
        <dbReference type="ChEBI" id="CHEBI:29105"/>
        <label>1</label>
    </ligand>
</feature>
<dbReference type="EMBL" id="JABAFG010000022">
    <property type="protein sequence ID" value="NME29152.1"/>
    <property type="molecule type" value="Genomic_DNA"/>
</dbReference>
<feature type="binding site" evidence="11">
    <location>
        <position position="150"/>
    </location>
    <ligand>
        <name>Zn(2+)</name>
        <dbReference type="ChEBI" id="CHEBI:29105"/>
        <label>2</label>
    </ligand>
</feature>
<dbReference type="Pfam" id="PF01546">
    <property type="entry name" value="Peptidase_M20"/>
    <property type="match status" value="1"/>
</dbReference>
<dbReference type="GO" id="GO:0045148">
    <property type="term" value="F:tripeptide aminopeptidase activity"/>
    <property type="evidence" value="ECO:0007669"/>
    <property type="project" value="UniProtKB-UniRule"/>
</dbReference>
<evidence type="ECO:0000313" key="14">
    <source>
        <dbReference type="Proteomes" id="UP000591071"/>
    </source>
</evidence>
<dbReference type="PIRSF" id="PIRSF037215">
    <property type="entry name" value="Peptidase_M20B"/>
    <property type="match status" value="1"/>
</dbReference>